<sequence>MLWVSINNSVPLHKAGARTPKHVSDTARRTKSSNSATSISNLVGSGYFTTQKTTANGSTTSSTVIQDMSMETAAAATASRSSTRISNFNAGTVLLLKKLFLNRGQSKMYHSLSGKTAFLL</sequence>
<protein>
    <submittedName>
        <fullName evidence="1">Uncharacterized protein</fullName>
    </submittedName>
</protein>
<dbReference type="Proteomes" id="UP000054532">
    <property type="component" value="Unassembled WGS sequence"/>
</dbReference>
<accession>W2P3S6</accession>
<reference evidence="1" key="1">
    <citation type="submission" date="2013-11" db="EMBL/GenBank/DDBJ databases">
        <title>The Genome Sequence of Phytophthora parasitica IAC_01/95.</title>
        <authorList>
            <consortium name="The Broad Institute Genomics Platform"/>
            <person name="Russ C."/>
            <person name="Tyler B."/>
            <person name="Panabieres F."/>
            <person name="Shan W."/>
            <person name="Tripathy S."/>
            <person name="Grunwald N."/>
            <person name="Machado M."/>
            <person name="Johnson C.S."/>
            <person name="Arredondo F."/>
            <person name="Hong C."/>
            <person name="Coffey M."/>
            <person name="Young S.K."/>
            <person name="Zeng Q."/>
            <person name="Gargeya S."/>
            <person name="Fitzgerald M."/>
            <person name="Abouelleil A."/>
            <person name="Alvarado L."/>
            <person name="Chapman S.B."/>
            <person name="Gainer-Dewar J."/>
            <person name="Goldberg J."/>
            <person name="Griggs A."/>
            <person name="Gujja S."/>
            <person name="Hansen M."/>
            <person name="Howarth C."/>
            <person name="Imamovic A."/>
            <person name="Ireland A."/>
            <person name="Larimer J."/>
            <person name="McCowan C."/>
            <person name="Murphy C."/>
            <person name="Pearson M."/>
            <person name="Poon T.W."/>
            <person name="Priest M."/>
            <person name="Roberts A."/>
            <person name="Saif S."/>
            <person name="Shea T."/>
            <person name="Sykes S."/>
            <person name="Wortman J."/>
            <person name="Nusbaum C."/>
            <person name="Birren B."/>
        </authorList>
    </citation>
    <scope>NUCLEOTIDE SEQUENCE [LARGE SCALE GENOMIC DNA]</scope>
    <source>
        <strain evidence="1">IAC_01/95</strain>
    </source>
</reference>
<feature type="non-terminal residue" evidence="1">
    <location>
        <position position="120"/>
    </location>
</feature>
<evidence type="ECO:0000313" key="1">
    <source>
        <dbReference type="EMBL" id="ETM55461.1"/>
    </source>
</evidence>
<proteinExistence type="predicted"/>
<dbReference type="EMBL" id="KI690698">
    <property type="protein sequence ID" value="ETM55461.1"/>
    <property type="molecule type" value="Genomic_DNA"/>
</dbReference>
<dbReference type="AlphaFoldDB" id="W2P3S6"/>
<organism evidence="1">
    <name type="scientific">Phytophthora nicotianae</name>
    <name type="common">Potato buckeye rot agent</name>
    <name type="synonym">Phytophthora parasitica</name>
    <dbReference type="NCBI Taxonomy" id="4792"/>
    <lineage>
        <taxon>Eukaryota</taxon>
        <taxon>Sar</taxon>
        <taxon>Stramenopiles</taxon>
        <taxon>Oomycota</taxon>
        <taxon>Peronosporomycetes</taxon>
        <taxon>Peronosporales</taxon>
        <taxon>Peronosporaceae</taxon>
        <taxon>Phytophthora</taxon>
    </lineage>
</organism>
<gene>
    <name evidence="1" type="ORF">L914_01315</name>
</gene>
<name>W2P3S6_PHYNI</name>
<dbReference type="VEuPathDB" id="FungiDB:PPTG_01200"/>